<accession>A0A1S3DBF2</accession>
<feature type="region of interest" description="Disordered" evidence="1">
    <location>
        <begin position="473"/>
        <end position="510"/>
    </location>
</feature>
<sequence>MKGDSSRMKRKVFSIAIISFLQGVSTALAQNVDQHPPKKHEVNPHSIDNIYKNAFHVFFLNQEPNSIIPNNEHKREIQYPGIWSGCQICTTSSYLSLQDYLNGQDKTAHTLEISKHEGLYASQNSLLDDLPLLDSSEQLKQLIRVKRAVDRIGVENETHQALVPELDNSDKQPVLPDTSNKRPLLTDTSNAQPEDKHLNQTGRHATSNKTDATQGVEVIQTNQDDDGFVSTVQEMIAMIDEQLKNKTNTILKRIARQNDPEVKNPAIGVNNIPTEVNNRSTQVNDLGDNTTDTQRVTINTTVGVNESDTGRAVVNTTTVLDTTDAMRIAVIPTTSTTDTTNAIDNIIHPKSEIDNLTGVISLGNSSQQENSSELQRPITSNKTELNQTTSPNDVKATTIPTNKADFLNPALTPCQSEFNKTTTSMKLDLEKTTTLSQPEFNETTPIKPDFNEAKNLKRSSLNETVLYQFEQNKTATPYSQPSDEKIITSSPSGANNSLQPGPSGIELKHPNQIEPTIRPDQSELNAETITNDNTSEKSDNGKFDTDHDSHVRNLNEEHFQDVAKVSAHLLYGEDPFAHIDKVDYNDFDLRTNEGRIVFKSNADDKYDNNSRERLVYSERDHFNHVAPNKGSILSTFLSILSTILYIILLWSN</sequence>
<feature type="compositionally biased region" description="Polar residues" evidence="1">
    <location>
        <begin position="377"/>
        <end position="392"/>
    </location>
</feature>
<feature type="chain" id="PRO_5010284387" evidence="3">
    <location>
        <begin position="30"/>
        <end position="652"/>
    </location>
</feature>
<protein>
    <submittedName>
        <fullName evidence="5">Uncharacterized protein LOC103515365</fullName>
    </submittedName>
</protein>
<keyword evidence="3" id="KW-0732">Signal</keyword>
<organism evidence="4 5">
    <name type="scientific">Diaphorina citri</name>
    <name type="common">Asian citrus psyllid</name>
    <dbReference type="NCBI Taxonomy" id="121845"/>
    <lineage>
        <taxon>Eukaryota</taxon>
        <taxon>Metazoa</taxon>
        <taxon>Ecdysozoa</taxon>
        <taxon>Arthropoda</taxon>
        <taxon>Hexapoda</taxon>
        <taxon>Insecta</taxon>
        <taxon>Pterygota</taxon>
        <taxon>Neoptera</taxon>
        <taxon>Paraneoptera</taxon>
        <taxon>Hemiptera</taxon>
        <taxon>Sternorrhyncha</taxon>
        <taxon>Psylloidea</taxon>
        <taxon>Psyllidae</taxon>
        <taxon>Diaphorininae</taxon>
        <taxon>Diaphorina</taxon>
    </lineage>
</organism>
<feature type="compositionally biased region" description="Polar residues" evidence="1">
    <location>
        <begin position="199"/>
        <end position="213"/>
    </location>
</feature>
<reference evidence="5" key="1">
    <citation type="submission" date="2025-08" db="UniProtKB">
        <authorList>
            <consortium name="RefSeq"/>
        </authorList>
    </citation>
    <scope>IDENTIFICATION</scope>
</reference>
<evidence type="ECO:0000256" key="2">
    <source>
        <dbReference type="SAM" id="Phobius"/>
    </source>
</evidence>
<dbReference type="KEGG" id="dci:103515365"/>
<feature type="region of interest" description="Disordered" evidence="1">
    <location>
        <begin position="160"/>
        <end position="218"/>
    </location>
</feature>
<feature type="transmembrane region" description="Helical" evidence="2">
    <location>
        <begin position="632"/>
        <end position="650"/>
    </location>
</feature>
<feature type="signal peptide" evidence="3">
    <location>
        <begin position="1"/>
        <end position="29"/>
    </location>
</feature>
<keyword evidence="2" id="KW-0472">Membrane</keyword>
<dbReference type="Proteomes" id="UP000079169">
    <property type="component" value="Unplaced"/>
</dbReference>
<feature type="region of interest" description="Disordered" evidence="1">
    <location>
        <begin position="530"/>
        <end position="549"/>
    </location>
</feature>
<proteinExistence type="predicted"/>
<dbReference type="AlphaFoldDB" id="A0A1S3DBF2"/>
<feature type="compositionally biased region" description="Polar residues" evidence="1">
    <location>
        <begin position="473"/>
        <end position="500"/>
    </location>
</feature>
<feature type="region of interest" description="Disordered" evidence="1">
    <location>
        <begin position="362"/>
        <end position="398"/>
    </location>
</feature>
<gene>
    <name evidence="5" type="primary">LOC103515365</name>
</gene>
<evidence type="ECO:0000256" key="1">
    <source>
        <dbReference type="SAM" id="MobiDB-lite"/>
    </source>
</evidence>
<keyword evidence="2" id="KW-0812">Transmembrane</keyword>
<evidence type="ECO:0000256" key="3">
    <source>
        <dbReference type="SAM" id="SignalP"/>
    </source>
</evidence>
<dbReference type="RefSeq" id="XP_008478528.1">
    <property type="nucleotide sequence ID" value="XM_008480306.3"/>
</dbReference>
<keyword evidence="2" id="KW-1133">Transmembrane helix</keyword>
<evidence type="ECO:0000313" key="4">
    <source>
        <dbReference type="Proteomes" id="UP000079169"/>
    </source>
</evidence>
<dbReference type="GeneID" id="103515365"/>
<keyword evidence="4" id="KW-1185">Reference proteome</keyword>
<dbReference type="PaxDb" id="121845-A0A1S3DBF2"/>
<feature type="compositionally biased region" description="Basic and acidic residues" evidence="1">
    <location>
        <begin position="534"/>
        <end position="549"/>
    </location>
</feature>
<name>A0A1S3DBF2_DIACI</name>
<evidence type="ECO:0000313" key="5">
    <source>
        <dbReference type="RefSeq" id="XP_008478528.1"/>
    </source>
</evidence>
<feature type="compositionally biased region" description="Low complexity" evidence="1">
    <location>
        <begin position="362"/>
        <end position="374"/>
    </location>
</feature>